<organism evidence="2">
    <name type="scientific">Brachypodium distachyon</name>
    <name type="common">Purple false brome</name>
    <name type="synonym">Trachynia distachya</name>
    <dbReference type="NCBI Taxonomy" id="15368"/>
    <lineage>
        <taxon>Eukaryota</taxon>
        <taxon>Viridiplantae</taxon>
        <taxon>Streptophyta</taxon>
        <taxon>Embryophyta</taxon>
        <taxon>Tracheophyta</taxon>
        <taxon>Spermatophyta</taxon>
        <taxon>Magnoliopsida</taxon>
        <taxon>Liliopsida</taxon>
        <taxon>Poales</taxon>
        <taxon>Poaceae</taxon>
        <taxon>BOP clade</taxon>
        <taxon>Pooideae</taxon>
        <taxon>Stipodae</taxon>
        <taxon>Brachypodieae</taxon>
        <taxon>Brachypodium</taxon>
    </lineage>
</organism>
<dbReference type="Proteomes" id="UP000008810">
    <property type="component" value="Chromosome 4"/>
</dbReference>
<dbReference type="EnsemblPlants" id="KQJ87972">
    <property type="protein sequence ID" value="KQJ87972"/>
    <property type="gene ID" value="BRADI_4g14637v3"/>
</dbReference>
<evidence type="ECO:0000256" key="1">
    <source>
        <dbReference type="SAM" id="Phobius"/>
    </source>
</evidence>
<dbReference type="AlphaFoldDB" id="A0A0Q3ENY3"/>
<dbReference type="Gramene" id="KQJ87972">
    <property type="protein sequence ID" value="KQJ87972"/>
    <property type="gene ID" value="BRADI_4g14637v3"/>
</dbReference>
<evidence type="ECO:0000313" key="3">
    <source>
        <dbReference type="EnsemblPlants" id="KQJ87972"/>
    </source>
</evidence>
<sequence length="98" mass="10884">MHMHEYMNISTRLADRSSGIKMRTHLAGPDVPRLAGLLDGAAITYTTMRDAAAAWTPAIRVKDVSFDSMHNGFGRRRRRWLPAITSTSVGSLFVIVLL</sequence>
<keyword evidence="1" id="KW-0472">Membrane</keyword>
<evidence type="ECO:0000313" key="4">
    <source>
        <dbReference type="Proteomes" id="UP000008810"/>
    </source>
</evidence>
<keyword evidence="4" id="KW-1185">Reference proteome</keyword>
<keyword evidence="1" id="KW-0812">Transmembrane</keyword>
<proteinExistence type="predicted"/>
<accession>A0A0Q3ENY3</accession>
<reference evidence="3" key="3">
    <citation type="submission" date="2018-08" db="UniProtKB">
        <authorList>
            <consortium name="EnsemblPlants"/>
        </authorList>
    </citation>
    <scope>IDENTIFICATION</scope>
    <source>
        <strain evidence="3">cv. Bd21</strain>
    </source>
</reference>
<dbReference type="InParanoid" id="A0A0Q3ENY3"/>
<reference evidence="2 3" key="1">
    <citation type="journal article" date="2010" name="Nature">
        <title>Genome sequencing and analysis of the model grass Brachypodium distachyon.</title>
        <authorList>
            <consortium name="International Brachypodium Initiative"/>
        </authorList>
    </citation>
    <scope>NUCLEOTIDE SEQUENCE [LARGE SCALE GENOMIC DNA]</scope>
    <source>
        <strain evidence="2 3">Bd21</strain>
    </source>
</reference>
<name>A0A0Q3ENY3_BRADI</name>
<gene>
    <name evidence="2" type="ORF">BRADI_4g14637v3</name>
</gene>
<feature type="transmembrane region" description="Helical" evidence="1">
    <location>
        <begin position="80"/>
        <end position="97"/>
    </location>
</feature>
<evidence type="ECO:0000313" key="2">
    <source>
        <dbReference type="EMBL" id="KQJ87972.2"/>
    </source>
</evidence>
<dbReference type="EMBL" id="CM000883">
    <property type="protein sequence ID" value="KQJ87972.2"/>
    <property type="molecule type" value="Genomic_DNA"/>
</dbReference>
<keyword evidence="1" id="KW-1133">Transmembrane helix</keyword>
<reference evidence="2" key="2">
    <citation type="submission" date="2017-06" db="EMBL/GenBank/DDBJ databases">
        <title>WGS assembly of Brachypodium distachyon.</title>
        <authorList>
            <consortium name="The International Brachypodium Initiative"/>
            <person name="Lucas S."/>
            <person name="Harmon-Smith M."/>
            <person name="Lail K."/>
            <person name="Tice H."/>
            <person name="Grimwood J."/>
            <person name="Bruce D."/>
            <person name="Barry K."/>
            <person name="Shu S."/>
            <person name="Lindquist E."/>
            <person name="Wang M."/>
            <person name="Pitluck S."/>
            <person name="Vogel J.P."/>
            <person name="Garvin D.F."/>
            <person name="Mockler T.C."/>
            <person name="Schmutz J."/>
            <person name="Rokhsar D."/>
            <person name="Bevan M.W."/>
        </authorList>
    </citation>
    <scope>NUCLEOTIDE SEQUENCE</scope>
    <source>
        <strain evidence="2">Bd21</strain>
    </source>
</reference>
<protein>
    <submittedName>
        <fullName evidence="2 3">Uncharacterized protein</fullName>
    </submittedName>
</protein>